<name>A0A9W9VIZ9_9EURO</name>
<evidence type="ECO:0000313" key="8">
    <source>
        <dbReference type="Proteomes" id="UP001147782"/>
    </source>
</evidence>
<dbReference type="AlphaFoldDB" id="A0A9W9VIZ9"/>
<dbReference type="GO" id="GO:0003677">
    <property type="term" value="F:DNA binding"/>
    <property type="evidence" value="ECO:0007669"/>
    <property type="project" value="UniProtKB-KW"/>
</dbReference>
<keyword evidence="6" id="KW-0539">Nucleus</keyword>
<dbReference type="InterPro" id="IPR052360">
    <property type="entry name" value="Transcr_Regulatory_Proteins"/>
</dbReference>
<organism evidence="7 8">
    <name type="scientific">Penicillium cataractarum</name>
    <dbReference type="NCBI Taxonomy" id="2100454"/>
    <lineage>
        <taxon>Eukaryota</taxon>
        <taxon>Fungi</taxon>
        <taxon>Dikarya</taxon>
        <taxon>Ascomycota</taxon>
        <taxon>Pezizomycotina</taxon>
        <taxon>Eurotiomycetes</taxon>
        <taxon>Eurotiomycetidae</taxon>
        <taxon>Eurotiales</taxon>
        <taxon>Aspergillaceae</taxon>
        <taxon>Penicillium</taxon>
    </lineage>
</organism>
<keyword evidence="3" id="KW-0805">Transcription regulation</keyword>
<reference evidence="7" key="1">
    <citation type="submission" date="2022-11" db="EMBL/GenBank/DDBJ databases">
        <authorList>
            <person name="Petersen C."/>
        </authorList>
    </citation>
    <scope>NUCLEOTIDE SEQUENCE</scope>
    <source>
        <strain evidence="7">IBT 29864</strain>
    </source>
</reference>
<sequence>MLAALHEDSDANEMRLSGENLQRARHRFALQQASRACTHLSQRQASNDPQYREVMLVCCLLFVISELLLGRYDNAFQHLHSGLRVLKETQHYHSTISLDESLVHIFGRLDIESAHFGLGTPFLFTHFGTDDDVHTLDNFSIMRNVPDVHRRVTFLLNMGIPFLARCWPLSAVEVAAEYDELFQRQQQLLSLNYQFQHDFGIFCRDFSHNLCGREQQAIDVLQLQSLGQILSLKTCLIKGSVPASLKPEYVALFSAHQEFLAKCSDRPTLTLDYGVLPGLWVVASQCPDYSIRLQAIHTLQTWPHCEGIINSNLIVSMALKKLKEELRTHGHPYSSIIDADMEEKLSRFLLDTLMSSQQSTNWSFIRGVDLLQRHSRVSA</sequence>
<evidence type="ECO:0000256" key="4">
    <source>
        <dbReference type="ARBA" id="ARBA00023125"/>
    </source>
</evidence>
<reference evidence="7" key="2">
    <citation type="journal article" date="2023" name="IMA Fungus">
        <title>Comparative genomic study of the Penicillium genus elucidates a diverse pangenome and 15 lateral gene transfer events.</title>
        <authorList>
            <person name="Petersen C."/>
            <person name="Sorensen T."/>
            <person name="Nielsen M.R."/>
            <person name="Sondergaard T.E."/>
            <person name="Sorensen J.L."/>
            <person name="Fitzpatrick D.A."/>
            <person name="Frisvad J.C."/>
            <person name="Nielsen K.L."/>
        </authorList>
    </citation>
    <scope>NUCLEOTIDE SEQUENCE</scope>
    <source>
        <strain evidence="7">IBT 29864</strain>
    </source>
</reference>
<evidence type="ECO:0000313" key="7">
    <source>
        <dbReference type="EMBL" id="KAJ5381176.1"/>
    </source>
</evidence>
<evidence type="ECO:0000256" key="3">
    <source>
        <dbReference type="ARBA" id="ARBA00023015"/>
    </source>
</evidence>
<proteinExistence type="predicted"/>
<dbReference type="EMBL" id="JAPZBS010000002">
    <property type="protein sequence ID" value="KAJ5381176.1"/>
    <property type="molecule type" value="Genomic_DNA"/>
</dbReference>
<evidence type="ECO:0000256" key="2">
    <source>
        <dbReference type="ARBA" id="ARBA00022833"/>
    </source>
</evidence>
<dbReference type="GO" id="GO:0046872">
    <property type="term" value="F:metal ion binding"/>
    <property type="evidence" value="ECO:0007669"/>
    <property type="project" value="UniProtKB-KW"/>
</dbReference>
<dbReference type="PANTHER" id="PTHR36206:SF16">
    <property type="entry name" value="TRANSCRIPTION FACTOR DOMAIN-CONTAINING PROTEIN-RELATED"/>
    <property type="match status" value="1"/>
</dbReference>
<dbReference type="PANTHER" id="PTHR36206">
    <property type="entry name" value="ASPERCRYPTIN BIOSYNTHESIS CLUSTER-SPECIFIC TRANSCRIPTION REGULATOR ATNN-RELATED"/>
    <property type="match status" value="1"/>
</dbReference>
<dbReference type="GeneID" id="81435712"/>
<keyword evidence="2" id="KW-0862">Zinc</keyword>
<keyword evidence="4" id="KW-0238">DNA-binding</keyword>
<dbReference type="Proteomes" id="UP001147782">
    <property type="component" value="Unassembled WGS sequence"/>
</dbReference>
<dbReference type="OrthoDB" id="3172332at2759"/>
<keyword evidence="8" id="KW-1185">Reference proteome</keyword>
<protein>
    <recommendedName>
        <fullName evidence="9">C6 zinc finger domain protein</fullName>
    </recommendedName>
</protein>
<evidence type="ECO:0000256" key="6">
    <source>
        <dbReference type="ARBA" id="ARBA00023242"/>
    </source>
</evidence>
<gene>
    <name evidence="7" type="ORF">N7496_003604</name>
</gene>
<evidence type="ECO:0000256" key="5">
    <source>
        <dbReference type="ARBA" id="ARBA00023163"/>
    </source>
</evidence>
<keyword evidence="1" id="KW-0479">Metal-binding</keyword>
<keyword evidence="5" id="KW-0804">Transcription</keyword>
<evidence type="ECO:0008006" key="9">
    <source>
        <dbReference type="Google" id="ProtNLM"/>
    </source>
</evidence>
<dbReference type="RefSeq" id="XP_056558747.1">
    <property type="nucleotide sequence ID" value="XM_056696535.1"/>
</dbReference>
<accession>A0A9W9VIZ9</accession>
<comment type="caution">
    <text evidence="7">The sequence shown here is derived from an EMBL/GenBank/DDBJ whole genome shotgun (WGS) entry which is preliminary data.</text>
</comment>
<evidence type="ECO:0000256" key="1">
    <source>
        <dbReference type="ARBA" id="ARBA00022723"/>
    </source>
</evidence>